<evidence type="ECO:0000256" key="7">
    <source>
        <dbReference type="PIRSR" id="PIRSR602403-1"/>
    </source>
</evidence>
<dbReference type="GO" id="GO:0004497">
    <property type="term" value="F:monooxygenase activity"/>
    <property type="evidence" value="ECO:0007669"/>
    <property type="project" value="UniProtKB-KW"/>
</dbReference>
<dbReference type="Pfam" id="PF00067">
    <property type="entry name" value="p450"/>
    <property type="match status" value="1"/>
</dbReference>
<evidence type="ECO:0000256" key="8">
    <source>
        <dbReference type="RuleBase" id="RU000461"/>
    </source>
</evidence>
<keyword evidence="5 7" id="KW-0408">Iron</keyword>
<dbReference type="PROSITE" id="PS00086">
    <property type="entry name" value="CYTOCHROME_P450"/>
    <property type="match status" value="1"/>
</dbReference>
<evidence type="ECO:0000256" key="4">
    <source>
        <dbReference type="ARBA" id="ARBA00022723"/>
    </source>
</evidence>
<evidence type="ECO:0000256" key="5">
    <source>
        <dbReference type="ARBA" id="ARBA00023004"/>
    </source>
</evidence>
<comment type="similarity">
    <text evidence="2 8">Belongs to the cytochrome P450 family.</text>
</comment>
<dbReference type="PRINTS" id="PR00465">
    <property type="entry name" value="EP450IV"/>
</dbReference>
<proteinExistence type="inferred from homology"/>
<dbReference type="Proteomes" id="UP000285146">
    <property type="component" value="Unassembled WGS sequence"/>
</dbReference>
<evidence type="ECO:0000256" key="1">
    <source>
        <dbReference type="ARBA" id="ARBA00001971"/>
    </source>
</evidence>
<dbReference type="GO" id="GO:0005506">
    <property type="term" value="F:iron ion binding"/>
    <property type="evidence" value="ECO:0007669"/>
    <property type="project" value="InterPro"/>
</dbReference>
<dbReference type="InterPro" id="IPR017972">
    <property type="entry name" value="Cyt_P450_CS"/>
</dbReference>
<evidence type="ECO:0008006" key="11">
    <source>
        <dbReference type="Google" id="ProtNLM"/>
    </source>
</evidence>
<keyword evidence="8" id="KW-0560">Oxidoreductase</keyword>
<dbReference type="SUPFAM" id="SSF48264">
    <property type="entry name" value="Cytochrome P450"/>
    <property type="match status" value="1"/>
</dbReference>
<comment type="cofactor">
    <cofactor evidence="1 7">
        <name>heme</name>
        <dbReference type="ChEBI" id="CHEBI:30413"/>
    </cofactor>
</comment>
<sequence length="430" mass="49440">MVAQTHWSDLWTAQSVTTLVLAKKGIESFPKTDFQDRGKDLGGIIWENDPIRHHEVAKKLSPAFSSRSIRAMEPLIHEYMDYFVERMKDLGATPAGVELVQWTNWLTMDLASDLTWNEKLHEMRDMKSSVHLDVLLAFNSFSTVMQVFKRFPMLHPLQYLFAPFSSLRDFLAIEEATRQAVRRRIGLRGKTEHPDFFDRILPPEKPAPESKRELTHLGSLGMQLTFADWGPMADWFYGTLLFLLDETESYDILVKEIRGNFRSYDDIVPSALASLPFLHACLEEALRLLPGNNTGLPRYSPGAVVDGHFVPKGTHVQTSIFALSRSPQFYHDPLHYRPQRWLPSDHALYDDVFANDNLKGFHPFSLGPRACLGREMAWSQGKLFLAKVLWTFDVSKVTGPDLNLDESLLHYGFLQKPEFRVRFEQVNRDE</sequence>
<keyword evidence="4 7" id="KW-0479">Metal-binding</keyword>
<name>A0A423W7B7_9PEZI</name>
<dbReference type="EMBL" id="LKEB01000059">
    <property type="protein sequence ID" value="ROV99224.1"/>
    <property type="molecule type" value="Genomic_DNA"/>
</dbReference>
<evidence type="ECO:0000256" key="2">
    <source>
        <dbReference type="ARBA" id="ARBA00010617"/>
    </source>
</evidence>
<organism evidence="9 10">
    <name type="scientific">Cytospora leucostoma</name>
    <dbReference type="NCBI Taxonomy" id="1230097"/>
    <lineage>
        <taxon>Eukaryota</taxon>
        <taxon>Fungi</taxon>
        <taxon>Dikarya</taxon>
        <taxon>Ascomycota</taxon>
        <taxon>Pezizomycotina</taxon>
        <taxon>Sordariomycetes</taxon>
        <taxon>Sordariomycetidae</taxon>
        <taxon>Diaporthales</taxon>
        <taxon>Cytosporaceae</taxon>
        <taxon>Cytospora</taxon>
    </lineage>
</organism>
<keyword evidence="3 7" id="KW-0349">Heme</keyword>
<dbReference type="InterPro" id="IPR050121">
    <property type="entry name" value="Cytochrome_P450_monoxygenase"/>
</dbReference>
<dbReference type="AlphaFoldDB" id="A0A423W7B7"/>
<dbReference type="InParanoid" id="A0A423W7B7"/>
<dbReference type="GO" id="GO:0016705">
    <property type="term" value="F:oxidoreductase activity, acting on paired donors, with incorporation or reduction of molecular oxygen"/>
    <property type="evidence" value="ECO:0007669"/>
    <property type="project" value="InterPro"/>
</dbReference>
<evidence type="ECO:0000313" key="10">
    <source>
        <dbReference type="Proteomes" id="UP000285146"/>
    </source>
</evidence>
<dbReference type="STRING" id="1230097.A0A423W7B7"/>
<dbReference type="Gene3D" id="1.10.630.10">
    <property type="entry name" value="Cytochrome P450"/>
    <property type="match status" value="1"/>
</dbReference>
<evidence type="ECO:0000313" key="9">
    <source>
        <dbReference type="EMBL" id="ROV99224.1"/>
    </source>
</evidence>
<feature type="binding site" description="axial binding residue" evidence="7">
    <location>
        <position position="371"/>
    </location>
    <ligand>
        <name>heme</name>
        <dbReference type="ChEBI" id="CHEBI:30413"/>
    </ligand>
    <ligandPart>
        <name>Fe</name>
        <dbReference type="ChEBI" id="CHEBI:18248"/>
    </ligandPart>
</feature>
<comment type="caution">
    <text evidence="9">The sequence shown here is derived from an EMBL/GenBank/DDBJ whole genome shotgun (WGS) entry which is preliminary data.</text>
</comment>
<gene>
    <name evidence="9" type="ORF">VPNG_08244</name>
</gene>
<keyword evidence="10" id="KW-1185">Reference proteome</keyword>
<dbReference type="PANTHER" id="PTHR24305:SF210">
    <property type="entry name" value="CYTOCHROME P450 MONOOXYGENASE ASQL-RELATED"/>
    <property type="match status" value="1"/>
</dbReference>
<dbReference type="InterPro" id="IPR002403">
    <property type="entry name" value="Cyt_P450_E_grp-IV"/>
</dbReference>
<reference evidence="9 10" key="1">
    <citation type="submission" date="2015-09" db="EMBL/GenBank/DDBJ databases">
        <title>Host preference determinants of Valsa canker pathogens revealed by comparative genomics.</title>
        <authorList>
            <person name="Yin Z."/>
            <person name="Huang L."/>
        </authorList>
    </citation>
    <scope>NUCLEOTIDE SEQUENCE [LARGE SCALE GENOMIC DNA]</scope>
    <source>
        <strain evidence="9 10">SXYLt</strain>
    </source>
</reference>
<dbReference type="InterPro" id="IPR036396">
    <property type="entry name" value="Cyt_P450_sf"/>
</dbReference>
<dbReference type="PANTHER" id="PTHR24305">
    <property type="entry name" value="CYTOCHROME P450"/>
    <property type="match status" value="1"/>
</dbReference>
<evidence type="ECO:0000256" key="6">
    <source>
        <dbReference type="ARBA" id="ARBA00023033"/>
    </source>
</evidence>
<accession>A0A423W7B7</accession>
<dbReference type="InterPro" id="IPR001128">
    <property type="entry name" value="Cyt_P450"/>
</dbReference>
<dbReference type="OrthoDB" id="1470350at2759"/>
<evidence type="ECO:0000256" key="3">
    <source>
        <dbReference type="ARBA" id="ARBA00022617"/>
    </source>
</evidence>
<keyword evidence="6 8" id="KW-0503">Monooxygenase</keyword>
<protein>
    <recommendedName>
        <fullName evidence="11">Isotrichodermin C-15 hydroxylase</fullName>
    </recommendedName>
</protein>
<dbReference type="GO" id="GO:0020037">
    <property type="term" value="F:heme binding"/>
    <property type="evidence" value="ECO:0007669"/>
    <property type="project" value="InterPro"/>
</dbReference>